<proteinExistence type="predicted"/>
<reference evidence="2 3" key="1">
    <citation type="submission" date="2024-06" db="EMBL/GenBank/DDBJ databases">
        <title>Draft genome sequence of Geodermatophilus badlandi, a novel member of the Geodermatophilaceae isolated from badland sedimentary rocks in the Red desert, Wyoming, USA.</title>
        <authorList>
            <person name="Ben Tekaya S."/>
            <person name="Nouioui I."/>
            <person name="Flores G.M."/>
            <person name="Shaal M.N."/>
            <person name="Bredoire F."/>
            <person name="Basile F."/>
            <person name="Van Diepen L."/>
            <person name="Ward N.L."/>
        </authorList>
    </citation>
    <scope>NUCLEOTIDE SEQUENCE [LARGE SCALE GENOMIC DNA]</scope>
    <source>
        <strain evidence="2 3">WL48A</strain>
    </source>
</reference>
<feature type="region of interest" description="Disordered" evidence="1">
    <location>
        <begin position="116"/>
        <end position="136"/>
    </location>
</feature>
<dbReference type="EMBL" id="JBFNXQ010000015">
    <property type="protein sequence ID" value="MEX5718145.1"/>
    <property type="molecule type" value="Genomic_DNA"/>
</dbReference>
<evidence type="ECO:0000313" key="3">
    <source>
        <dbReference type="Proteomes" id="UP001560045"/>
    </source>
</evidence>
<sequence length="174" mass="17264">MFVASSAVPRPDTRRRAHPAGRVALALLGGALLLSGCTGGADDDAAASSAADATTEGPPVGDPPSEEVDAVQTDAPVTERGVVVTYTEVADGRLQVGAFVQGVVELGGTCTVTATGEDGSTVTGESEAEPGPSSTDCVGLAADLPADASGTWRVSVTYSSGTGDLESDEREVAL</sequence>
<comment type="caution">
    <text evidence="2">The sequence shown here is derived from an EMBL/GenBank/DDBJ whole genome shotgun (WGS) entry which is preliminary data.</text>
</comment>
<dbReference type="RefSeq" id="WP_369204702.1">
    <property type="nucleotide sequence ID" value="NZ_JBFNXQ010000015.1"/>
</dbReference>
<gene>
    <name evidence="2" type="ORF">ABQ292_07145</name>
</gene>
<dbReference type="Proteomes" id="UP001560045">
    <property type="component" value="Unassembled WGS sequence"/>
</dbReference>
<evidence type="ECO:0000256" key="1">
    <source>
        <dbReference type="SAM" id="MobiDB-lite"/>
    </source>
</evidence>
<feature type="region of interest" description="Disordered" evidence="1">
    <location>
        <begin position="43"/>
        <end position="77"/>
    </location>
</feature>
<protein>
    <submittedName>
        <fullName evidence="2">Uncharacterized protein</fullName>
    </submittedName>
</protein>
<name>A0ABV3XE81_9ACTN</name>
<keyword evidence="3" id="KW-1185">Reference proteome</keyword>
<evidence type="ECO:0000313" key="2">
    <source>
        <dbReference type="EMBL" id="MEX5718145.1"/>
    </source>
</evidence>
<accession>A0ABV3XE81</accession>
<organism evidence="2 3">
    <name type="scientific">Geodermatophilus maliterrae</name>
    <dbReference type="NCBI Taxonomy" id="3162531"/>
    <lineage>
        <taxon>Bacteria</taxon>
        <taxon>Bacillati</taxon>
        <taxon>Actinomycetota</taxon>
        <taxon>Actinomycetes</taxon>
        <taxon>Geodermatophilales</taxon>
        <taxon>Geodermatophilaceae</taxon>
        <taxon>Geodermatophilus</taxon>
    </lineage>
</organism>